<dbReference type="RefSeq" id="WP_012872233.1">
    <property type="nucleotide sequence ID" value="NC_013523.1"/>
</dbReference>
<protein>
    <recommendedName>
        <fullName evidence="7">TMEM205-like domain-containing protein</fullName>
    </recommendedName>
</protein>
<evidence type="ECO:0000313" key="9">
    <source>
        <dbReference type="Proteomes" id="UP000002027"/>
    </source>
</evidence>
<reference evidence="8 9" key="2">
    <citation type="journal article" date="2010" name="Stand. Genomic Sci.">
        <title>Complete genome sequence of Desulfohalobium retbaense type strain (HR(100)).</title>
        <authorList>
            <person name="Spring S."/>
            <person name="Nolan M."/>
            <person name="Lapidus A."/>
            <person name="Glavina Del Rio T."/>
            <person name="Copeland A."/>
            <person name="Tice H."/>
            <person name="Cheng J.F."/>
            <person name="Lucas S."/>
            <person name="Land M."/>
            <person name="Chen F."/>
            <person name="Bruce D."/>
            <person name="Goodwin L."/>
            <person name="Pitluck S."/>
            <person name="Ivanova N."/>
            <person name="Mavromatis K."/>
            <person name="Mikhailova N."/>
            <person name="Pati A."/>
            <person name="Chen A."/>
            <person name="Palaniappan K."/>
            <person name="Hauser L."/>
            <person name="Chang Y.J."/>
            <person name="Jeffries C.D."/>
            <person name="Munk C."/>
            <person name="Kiss H."/>
            <person name="Chain P."/>
            <person name="Han C."/>
            <person name="Brettin T."/>
            <person name="Detter J.C."/>
            <person name="Schuler E."/>
            <person name="Goker M."/>
            <person name="Rohde M."/>
            <person name="Bristow J."/>
            <person name="Eisen J.A."/>
            <person name="Markowitz V."/>
            <person name="Hugenholtz P."/>
            <person name="Kyrpides N.C."/>
            <person name="Klenk H.P."/>
        </authorList>
    </citation>
    <scope>NUCLEOTIDE SEQUENCE [LARGE SCALE GENOMIC DNA]</scope>
    <source>
        <strain evidence="9">ATCC 49802 / DSM 20745 / S 6022</strain>
    </source>
</reference>
<evidence type="ECO:0000256" key="1">
    <source>
        <dbReference type="ARBA" id="ARBA00004196"/>
    </source>
</evidence>
<organism evidence="8 9">
    <name type="scientific">Sphaerobacter thermophilus (strain ATCC 49802 / DSM 20745 / KCCM 41009 / NCIMB 13125 / S 6022)</name>
    <dbReference type="NCBI Taxonomy" id="479434"/>
    <lineage>
        <taxon>Bacteria</taxon>
        <taxon>Pseudomonadati</taxon>
        <taxon>Thermomicrobiota</taxon>
        <taxon>Thermomicrobia</taxon>
        <taxon>Sphaerobacterales</taxon>
        <taxon>Sphaerobacterineae</taxon>
        <taxon>Sphaerobacteraceae</taxon>
        <taxon>Sphaerobacter</taxon>
    </lineage>
</organism>
<feature type="domain" description="TMEM205-like" evidence="7">
    <location>
        <begin position="14"/>
        <end position="125"/>
    </location>
</feature>
<dbReference type="HOGENOM" id="CLU_136219_0_0_0"/>
<sequence length="167" mass="18494">MIDIWSVIRWAHLLAAIAWIGGMLFILIVLLPVMRRSMPPAERTVLVAQVGERYGVLSWVALSILVITGVLNGERRGVAWLQLLDGEYGRTLALKLLLVAIVIPITLVHAFYYGRRITRLAEQAKEYGDDPALAAERRRLQRMSGMLSAANLLLNLVIVLLAAALVS</sequence>
<dbReference type="KEGG" id="sti:Sthe_1753"/>
<reference evidence="9" key="1">
    <citation type="submission" date="2009-11" db="EMBL/GenBank/DDBJ databases">
        <title>The complete chromosome 1 of Sphaerobacter thermophilus DSM 20745.</title>
        <authorList>
            <person name="Lucas S."/>
            <person name="Copeland A."/>
            <person name="Lapidus A."/>
            <person name="Glavina del Rio T."/>
            <person name="Dalin E."/>
            <person name="Tice H."/>
            <person name="Bruce D."/>
            <person name="Goodwin L."/>
            <person name="Pitluck S."/>
            <person name="Kyrpides N."/>
            <person name="Mavromatis K."/>
            <person name="Ivanova N."/>
            <person name="Mikhailova N."/>
            <person name="LaButti K.M."/>
            <person name="Clum A."/>
            <person name="Sun H.I."/>
            <person name="Brettin T."/>
            <person name="Detter J.C."/>
            <person name="Han C."/>
            <person name="Larimer F."/>
            <person name="Land M."/>
            <person name="Hauser L."/>
            <person name="Markowitz V."/>
            <person name="Cheng J.F."/>
            <person name="Hugenholtz P."/>
            <person name="Woyke T."/>
            <person name="Wu D."/>
            <person name="Steenblock K."/>
            <person name="Schneider S."/>
            <person name="Pukall R."/>
            <person name="Goeker M."/>
            <person name="Klenk H.P."/>
            <person name="Eisen J.A."/>
        </authorList>
    </citation>
    <scope>NUCLEOTIDE SEQUENCE [LARGE SCALE GENOMIC DNA]</scope>
    <source>
        <strain evidence="9">ATCC 49802 / DSM 20745 / S 6022</strain>
    </source>
</reference>
<keyword evidence="4 6" id="KW-1133">Transmembrane helix</keyword>
<dbReference type="Proteomes" id="UP000002027">
    <property type="component" value="Chromosome 1"/>
</dbReference>
<dbReference type="GO" id="GO:0005886">
    <property type="term" value="C:plasma membrane"/>
    <property type="evidence" value="ECO:0007669"/>
    <property type="project" value="TreeGrafter"/>
</dbReference>
<name>D1C4M0_SPHTD</name>
<accession>D1C4M0</accession>
<dbReference type="OrthoDB" id="165201at2"/>
<dbReference type="eggNOG" id="COG5615">
    <property type="taxonomic scope" value="Bacteria"/>
</dbReference>
<dbReference type="GO" id="GO:0030313">
    <property type="term" value="C:cell envelope"/>
    <property type="evidence" value="ECO:0007669"/>
    <property type="project" value="UniProtKB-SubCell"/>
</dbReference>
<dbReference type="GO" id="GO:0006825">
    <property type="term" value="P:copper ion transport"/>
    <property type="evidence" value="ECO:0007669"/>
    <property type="project" value="InterPro"/>
</dbReference>
<evidence type="ECO:0000259" key="7">
    <source>
        <dbReference type="Pfam" id="PF13664"/>
    </source>
</evidence>
<evidence type="ECO:0000256" key="5">
    <source>
        <dbReference type="ARBA" id="ARBA00023136"/>
    </source>
</evidence>
<evidence type="ECO:0000256" key="6">
    <source>
        <dbReference type="SAM" id="Phobius"/>
    </source>
</evidence>
<comment type="subcellular location">
    <subcellularLocation>
        <location evidence="1">Cell envelope</location>
    </subcellularLocation>
    <subcellularLocation>
        <location evidence="2">Membrane</location>
    </subcellularLocation>
</comment>
<dbReference type="PANTHER" id="PTHR34820">
    <property type="entry name" value="INNER MEMBRANE PROTEIN YEBZ"/>
    <property type="match status" value="1"/>
</dbReference>
<evidence type="ECO:0000256" key="4">
    <source>
        <dbReference type="ARBA" id="ARBA00022989"/>
    </source>
</evidence>
<dbReference type="STRING" id="479434.Sthe_1753"/>
<keyword evidence="3 6" id="KW-0812">Transmembrane</keyword>
<dbReference type="InterPro" id="IPR032694">
    <property type="entry name" value="CopC/D"/>
</dbReference>
<evidence type="ECO:0000256" key="3">
    <source>
        <dbReference type="ARBA" id="ARBA00022692"/>
    </source>
</evidence>
<keyword evidence="9" id="KW-1185">Reference proteome</keyword>
<feature type="transmembrane region" description="Helical" evidence="6">
    <location>
        <begin position="12"/>
        <end position="33"/>
    </location>
</feature>
<dbReference type="EMBL" id="CP001823">
    <property type="protein sequence ID" value="ACZ39187.1"/>
    <property type="molecule type" value="Genomic_DNA"/>
</dbReference>
<proteinExistence type="predicted"/>
<feature type="transmembrane region" description="Helical" evidence="6">
    <location>
        <begin position="146"/>
        <end position="166"/>
    </location>
</feature>
<feature type="transmembrane region" description="Helical" evidence="6">
    <location>
        <begin position="92"/>
        <end position="113"/>
    </location>
</feature>
<evidence type="ECO:0000256" key="2">
    <source>
        <dbReference type="ARBA" id="ARBA00004370"/>
    </source>
</evidence>
<dbReference type="InterPro" id="IPR025423">
    <property type="entry name" value="TMEM205-like"/>
</dbReference>
<keyword evidence="5 6" id="KW-0472">Membrane</keyword>
<dbReference type="PANTHER" id="PTHR34820:SF4">
    <property type="entry name" value="INNER MEMBRANE PROTEIN YEBZ"/>
    <property type="match status" value="1"/>
</dbReference>
<dbReference type="InParanoid" id="D1C4M0"/>
<gene>
    <name evidence="8" type="ordered locus">Sthe_1753</name>
</gene>
<dbReference type="Pfam" id="PF13664">
    <property type="entry name" value="DUF4149"/>
    <property type="match status" value="1"/>
</dbReference>
<evidence type="ECO:0000313" key="8">
    <source>
        <dbReference type="EMBL" id="ACZ39187.1"/>
    </source>
</evidence>
<dbReference type="AlphaFoldDB" id="D1C4M0"/>
<feature type="transmembrane region" description="Helical" evidence="6">
    <location>
        <begin position="54"/>
        <end position="72"/>
    </location>
</feature>